<reference evidence="1 2" key="1">
    <citation type="submission" date="2017-01" db="EMBL/GenBank/DDBJ databases">
        <authorList>
            <person name="Mah S.A."/>
            <person name="Swanson W.J."/>
            <person name="Moy G.W."/>
            <person name="Vacquier V.D."/>
        </authorList>
    </citation>
    <scope>NUCLEOTIDE SEQUENCE [LARGE SCALE GENOMIC DNA]</scope>
    <source>
        <strain evidence="1 2">DSM 18014</strain>
    </source>
</reference>
<sequence length="197" mass="21436">MLSFQGQSYKTPCGPISGGISELFWFDPEDYGFTQAAPTAALILPPYTAIELRDGAVVADGAKLFPIDLEDETGKFTAKQTLNGRSEKWDYEITGELGKMGNSLTNFFARLSAASICSNIGLVIVDNTGSIHVLAEKWVNDKVIPKFKMKNDGSEIHLEEKFDGKNGGTLSLKGVYSRGPLEYTGGRDSLEAFIDKP</sequence>
<gene>
    <name evidence="1" type="ORF">SAMN05421785_102170</name>
</gene>
<dbReference type="EMBL" id="FTOV01000002">
    <property type="protein sequence ID" value="SIS72029.1"/>
    <property type="molecule type" value="Genomic_DNA"/>
</dbReference>
<dbReference type="RefSeq" id="WP_027380861.1">
    <property type="nucleotide sequence ID" value="NZ_FTOV01000002.1"/>
</dbReference>
<dbReference type="OrthoDB" id="1253609at2"/>
<protein>
    <submittedName>
        <fullName evidence="1">Uncharacterized protein</fullName>
    </submittedName>
</protein>
<proteinExistence type="predicted"/>
<dbReference type="Proteomes" id="UP000185781">
    <property type="component" value="Unassembled WGS sequence"/>
</dbReference>
<evidence type="ECO:0000313" key="1">
    <source>
        <dbReference type="EMBL" id="SIS72029.1"/>
    </source>
</evidence>
<accession>A0A1N7LDY0</accession>
<organism evidence="1 2">
    <name type="scientific">Chryseobacterium gambrini</name>
    <dbReference type="NCBI Taxonomy" id="373672"/>
    <lineage>
        <taxon>Bacteria</taxon>
        <taxon>Pseudomonadati</taxon>
        <taxon>Bacteroidota</taxon>
        <taxon>Flavobacteriia</taxon>
        <taxon>Flavobacteriales</taxon>
        <taxon>Weeksellaceae</taxon>
        <taxon>Chryseobacterium group</taxon>
        <taxon>Chryseobacterium</taxon>
    </lineage>
</organism>
<dbReference type="STRING" id="373672.SAMN05421785_102170"/>
<name>A0A1N7LDY0_9FLAO</name>
<dbReference type="AlphaFoldDB" id="A0A1N7LDY0"/>
<evidence type="ECO:0000313" key="2">
    <source>
        <dbReference type="Proteomes" id="UP000185781"/>
    </source>
</evidence>